<feature type="region of interest" description="Disordered" evidence="1">
    <location>
        <begin position="131"/>
        <end position="179"/>
    </location>
</feature>
<evidence type="ECO:0000256" key="1">
    <source>
        <dbReference type="SAM" id="MobiDB-lite"/>
    </source>
</evidence>
<organism evidence="2 3">
    <name type="scientific">Rhamnella rubrinervis</name>
    <dbReference type="NCBI Taxonomy" id="2594499"/>
    <lineage>
        <taxon>Eukaryota</taxon>
        <taxon>Viridiplantae</taxon>
        <taxon>Streptophyta</taxon>
        <taxon>Embryophyta</taxon>
        <taxon>Tracheophyta</taxon>
        <taxon>Spermatophyta</taxon>
        <taxon>Magnoliopsida</taxon>
        <taxon>eudicotyledons</taxon>
        <taxon>Gunneridae</taxon>
        <taxon>Pentapetalae</taxon>
        <taxon>rosids</taxon>
        <taxon>fabids</taxon>
        <taxon>Rosales</taxon>
        <taxon>Rhamnaceae</taxon>
        <taxon>rhamnoid group</taxon>
        <taxon>Rhamneae</taxon>
        <taxon>Rhamnella</taxon>
    </lineage>
</organism>
<comment type="caution">
    <text evidence="2">The sequence shown here is derived from an EMBL/GenBank/DDBJ whole genome shotgun (WGS) entry which is preliminary data.</text>
</comment>
<feature type="compositionally biased region" description="Low complexity" evidence="1">
    <location>
        <begin position="144"/>
        <end position="155"/>
    </location>
</feature>
<protein>
    <submittedName>
        <fullName evidence="2">Uncharacterized protein</fullName>
    </submittedName>
</protein>
<dbReference type="AlphaFoldDB" id="A0A8K0H8G2"/>
<accession>A0A8K0H8G2</accession>
<dbReference type="EMBL" id="VOIH02000005">
    <property type="protein sequence ID" value="KAF3447330.1"/>
    <property type="molecule type" value="Genomic_DNA"/>
</dbReference>
<evidence type="ECO:0000313" key="2">
    <source>
        <dbReference type="EMBL" id="KAF3447330.1"/>
    </source>
</evidence>
<gene>
    <name evidence="2" type="ORF">FNV43_RR12516</name>
</gene>
<feature type="compositionally biased region" description="Basic and acidic residues" evidence="1">
    <location>
        <begin position="168"/>
        <end position="179"/>
    </location>
</feature>
<dbReference type="OrthoDB" id="1750920at2759"/>
<evidence type="ECO:0000313" key="3">
    <source>
        <dbReference type="Proteomes" id="UP000796880"/>
    </source>
</evidence>
<sequence length="179" mass="20387">MVPTTLISYKATYVERLALSPRHINASICDKNWKDWYFFIKKEGLFSLVGSSEFRVCSVWAEQGVILFDRLLALRKLYLGARSLKTTRQINPRRPKRHDSAIKVSITNGLYPKEKDVEDESLDAVETSSARISQIMKPKPPRNLLLQSRQISSSQDPAALPNQTASKDSFEETMRLDAN</sequence>
<reference evidence="2" key="1">
    <citation type="submission" date="2020-03" db="EMBL/GenBank/DDBJ databases">
        <title>A high-quality chromosome-level genome assembly of a woody plant with both climbing and erect habits, Rhamnella rubrinervis.</title>
        <authorList>
            <person name="Lu Z."/>
            <person name="Yang Y."/>
            <person name="Zhu X."/>
            <person name="Sun Y."/>
        </authorList>
    </citation>
    <scope>NUCLEOTIDE SEQUENCE</scope>
    <source>
        <strain evidence="2">BYM</strain>
        <tissue evidence="2">Leaf</tissue>
    </source>
</reference>
<name>A0A8K0H8G2_9ROSA</name>
<dbReference type="Proteomes" id="UP000796880">
    <property type="component" value="Unassembled WGS sequence"/>
</dbReference>
<keyword evidence="3" id="KW-1185">Reference proteome</keyword>
<proteinExistence type="predicted"/>